<evidence type="ECO:0000256" key="6">
    <source>
        <dbReference type="ARBA" id="ARBA00022840"/>
    </source>
</evidence>
<dbReference type="GO" id="GO:0005634">
    <property type="term" value="C:nucleus"/>
    <property type="evidence" value="ECO:0007669"/>
    <property type="project" value="UniProtKB-SubCell"/>
</dbReference>
<organism evidence="13 14">
    <name type="scientific">Cloeon dipterum</name>
    <dbReference type="NCBI Taxonomy" id="197152"/>
    <lineage>
        <taxon>Eukaryota</taxon>
        <taxon>Metazoa</taxon>
        <taxon>Ecdysozoa</taxon>
        <taxon>Arthropoda</taxon>
        <taxon>Hexapoda</taxon>
        <taxon>Insecta</taxon>
        <taxon>Pterygota</taxon>
        <taxon>Palaeoptera</taxon>
        <taxon>Ephemeroptera</taxon>
        <taxon>Pisciforma</taxon>
        <taxon>Baetidae</taxon>
        <taxon>Cloeon</taxon>
    </lineage>
</organism>
<dbReference type="PROSITE" id="PS51192">
    <property type="entry name" value="HELICASE_ATP_BIND_1"/>
    <property type="match status" value="1"/>
</dbReference>
<keyword evidence="8" id="KW-0539">Nucleus</keyword>
<evidence type="ECO:0000256" key="9">
    <source>
        <dbReference type="SAM" id="Coils"/>
    </source>
</evidence>
<name>A0A8S1CD59_9INSE</name>
<keyword evidence="9" id="KW-0175">Coiled coil</keyword>
<dbReference type="PANTHER" id="PTHR45797">
    <property type="entry name" value="RAD54-LIKE"/>
    <property type="match status" value="1"/>
</dbReference>
<keyword evidence="14" id="KW-1185">Reference proteome</keyword>
<dbReference type="AlphaFoldDB" id="A0A8S1CD59"/>
<evidence type="ECO:0000256" key="10">
    <source>
        <dbReference type="SAM" id="MobiDB-lite"/>
    </source>
</evidence>
<protein>
    <recommendedName>
        <fullName evidence="15">Transcriptional regulator ATRX</fullName>
    </recommendedName>
</protein>
<keyword evidence="4" id="KW-0378">Hydrolase</keyword>
<feature type="region of interest" description="Disordered" evidence="10">
    <location>
        <begin position="1"/>
        <end position="89"/>
    </location>
</feature>
<dbReference type="InterPro" id="IPR001650">
    <property type="entry name" value="Helicase_C-like"/>
</dbReference>
<gene>
    <name evidence="13" type="ORF">CLODIP_2_CD06153</name>
</gene>
<evidence type="ECO:0000256" key="8">
    <source>
        <dbReference type="ARBA" id="ARBA00023242"/>
    </source>
</evidence>
<dbReference type="Pfam" id="PF00176">
    <property type="entry name" value="SNF2-rel_dom"/>
    <property type="match status" value="1"/>
</dbReference>
<evidence type="ECO:0000313" key="14">
    <source>
        <dbReference type="Proteomes" id="UP000494165"/>
    </source>
</evidence>
<dbReference type="GO" id="GO:0003677">
    <property type="term" value="F:DNA binding"/>
    <property type="evidence" value="ECO:0007669"/>
    <property type="project" value="UniProtKB-KW"/>
</dbReference>
<evidence type="ECO:0000259" key="11">
    <source>
        <dbReference type="PROSITE" id="PS51192"/>
    </source>
</evidence>
<evidence type="ECO:0000256" key="4">
    <source>
        <dbReference type="ARBA" id="ARBA00022801"/>
    </source>
</evidence>
<dbReference type="SMART" id="SM00487">
    <property type="entry name" value="DEXDc"/>
    <property type="match status" value="1"/>
</dbReference>
<evidence type="ECO:0008006" key="15">
    <source>
        <dbReference type="Google" id="ProtNLM"/>
    </source>
</evidence>
<evidence type="ECO:0000313" key="13">
    <source>
        <dbReference type="EMBL" id="CAB3365277.1"/>
    </source>
</evidence>
<feature type="domain" description="Helicase C-terminal" evidence="12">
    <location>
        <begin position="534"/>
        <end position="716"/>
    </location>
</feature>
<feature type="compositionally biased region" description="Polar residues" evidence="10">
    <location>
        <begin position="481"/>
        <end position="497"/>
    </location>
</feature>
<dbReference type="InterPro" id="IPR014001">
    <property type="entry name" value="Helicase_ATP-bd"/>
</dbReference>
<evidence type="ECO:0000256" key="3">
    <source>
        <dbReference type="ARBA" id="ARBA00022741"/>
    </source>
</evidence>
<reference evidence="13 14" key="1">
    <citation type="submission" date="2020-04" db="EMBL/GenBank/DDBJ databases">
        <authorList>
            <person name="Alioto T."/>
            <person name="Alioto T."/>
            <person name="Gomez Garrido J."/>
        </authorList>
    </citation>
    <scope>NUCLEOTIDE SEQUENCE [LARGE SCALE GENOMIC DNA]</scope>
</reference>
<feature type="compositionally biased region" description="Polar residues" evidence="10">
    <location>
        <begin position="32"/>
        <end position="48"/>
    </location>
</feature>
<dbReference type="InterPro" id="IPR038718">
    <property type="entry name" value="SNF2-like_sf"/>
</dbReference>
<dbReference type="PANTHER" id="PTHR45797:SF3">
    <property type="entry name" value="TRANSCRIPTIONAL REGULATOR ATRX HOMOLOG"/>
    <property type="match status" value="1"/>
</dbReference>
<dbReference type="Gene3D" id="3.40.50.10810">
    <property type="entry name" value="Tandem AAA-ATPase domain"/>
    <property type="match status" value="1"/>
</dbReference>
<proteinExistence type="inferred from homology"/>
<dbReference type="InterPro" id="IPR000330">
    <property type="entry name" value="SNF2_N"/>
</dbReference>
<accession>A0A8S1CD59</accession>
<comment type="caution">
    <text evidence="13">The sequence shown here is derived from an EMBL/GenBank/DDBJ whole genome shotgun (WGS) entry which is preliminary data.</text>
</comment>
<dbReference type="CDD" id="cd18793">
    <property type="entry name" value="SF2_C_SNF"/>
    <property type="match status" value="1"/>
</dbReference>
<dbReference type="GO" id="GO:0005524">
    <property type="term" value="F:ATP binding"/>
    <property type="evidence" value="ECO:0007669"/>
    <property type="project" value="UniProtKB-KW"/>
</dbReference>
<dbReference type="GO" id="GO:0016887">
    <property type="term" value="F:ATP hydrolysis activity"/>
    <property type="evidence" value="ECO:0007669"/>
    <property type="project" value="InterPro"/>
</dbReference>
<feature type="compositionally biased region" description="Basic and acidic residues" evidence="10">
    <location>
        <begin position="63"/>
        <end position="78"/>
    </location>
</feature>
<dbReference type="GO" id="GO:0004386">
    <property type="term" value="F:helicase activity"/>
    <property type="evidence" value="ECO:0007669"/>
    <property type="project" value="UniProtKB-KW"/>
</dbReference>
<comment type="similarity">
    <text evidence="2">Belongs to the SNF2/RAD54 helicase family.</text>
</comment>
<feature type="region of interest" description="Disordered" evidence="10">
    <location>
        <begin position="883"/>
        <end position="904"/>
    </location>
</feature>
<dbReference type="OrthoDB" id="9900844at2759"/>
<sequence length="943" mass="107443">MKAKELNTRLDVDSTDEEGERKRVKVKKQAVDSDNSYVAANSETSNSDDVVLRKKPNKRKTSSKSDESDSDSDIFKDLKKSKKRKRIIQHESSDSECEVFYEGKGSLNSSGSPGKMRKRKILRKDELELATQQAAKEEKERIKRQQELQKLYNNIVEERSLDAGVNELVLEFDPKTKSPVVEIHKEIATKLKPHQIKGIKFMWNSVFESINRANSSDGSGCILAHCMGLGKTLQVVALVHTVLTNEQLNINTCLIVTPLTTVENWKNEFAFWTKDINYGDDLNVYSLSSMRPSDRKNTLLAWKRERGVMIISYDLYRNLANPQSKRGNKRERDIYQQTLVDEGPDLIVCDEGHVLKNEEKKLSLVMSRIKTKRRIILTGTPLQNNLLEYHCMVQFVKPNFLGNRKEFINRFVTPIKAGQHKESTPFQVKVMNKRACILHKMLEPSVQNDDEDSAGSLKDFIDDDEGGSGSSSSESAKGYENSGSKRCTRQDVQNGQTLDDPKEMIDVPFMNTWWKGIISDEELELLSSGSKMVLLFSILKECQDIGDKILVFSQSLYALNLIEHFLSKLSSASEEERDRDFCGLQGDWDCGINYFRIDGSTNIDHRNNSIKRFNNPRNTEAKLFLVSTRAGGLGVNMVGANRVILFDASWNPSNDMQSIFRVYRFGQAKPCYIYRFLAAGTMEEKIYDRQVTKLALSGRVVDKQAIDRHFTQADLEELYSFNPHEESEDTPLFPKDRLLAELYNRHKTIIQHYFEHDSLLEDRPEEKLTAAEVQAAWEEFEQYKFDEIRRRESAALYEEQMRIARAASAQQYDLNMDPNILNRFMPRGPGMPPNMLLNPNGMPQTGYQGHVSSANRDRRMMNHLEDNSVVMLDALGRMINSQFQQQSTSGGPRVGNVTRESDNDDIQILPQPNVRVVPRSSGAGAPAGPSAMPTLTIRKDIFK</sequence>
<dbReference type="EMBL" id="CADEPI010000020">
    <property type="protein sequence ID" value="CAB3365277.1"/>
    <property type="molecule type" value="Genomic_DNA"/>
</dbReference>
<keyword evidence="7" id="KW-0238">DNA-binding</keyword>
<evidence type="ECO:0000259" key="12">
    <source>
        <dbReference type="PROSITE" id="PS51194"/>
    </source>
</evidence>
<evidence type="ECO:0000256" key="5">
    <source>
        <dbReference type="ARBA" id="ARBA00022806"/>
    </source>
</evidence>
<dbReference type="Gene3D" id="3.40.50.300">
    <property type="entry name" value="P-loop containing nucleotide triphosphate hydrolases"/>
    <property type="match status" value="1"/>
</dbReference>
<feature type="region of interest" description="Disordered" evidence="10">
    <location>
        <begin position="447"/>
        <end position="502"/>
    </location>
</feature>
<keyword evidence="3" id="KW-0547">Nucleotide-binding</keyword>
<evidence type="ECO:0000256" key="2">
    <source>
        <dbReference type="ARBA" id="ARBA00007025"/>
    </source>
</evidence>
<keyword evidence="5" id="KW-0347">Helicase</keyword>
<feature type="domain" description="Helicase ATP-binding" evidence="11">
    <location>
        <begin position="212"/>
        <end position="399"/>
    </location>
</feature>
<dbReference type="Pfam" id="PF00271">
    <property type="entry name" value="Helicase_C"/>
    <property type="match status" value="1"/>
</dbReference>
<dbReference type="SUPFAM" id="SSF52540">
    <property type="entry name" value="P-loop containing nucleoside triphosphate hydrolases"/>
    <property type="match status" value="2"/>
</dbReference>
<dbReference type="InterPro" id="IPR027417">
    <property type="entry name" value="P-loop_NTPase"/>
</dbReference>
<evidence type="ECO:0000256" key="1">
    <source>
        <dbReference type="ARBA" id="ARBA00004123"/>
    </source>
</evidence>
<dbReference type="PROSITE" id="PS51194">
    <property type="entry name" value="HELICASE_CTER"/>
    <property type="match status" value="1"/>
</dbReference>
<evidence type="ECO:0000256" key="7">
    <source>
        <dbReference type="ARBA" id="ARBA00023125"/>
    </source>
</evidence>
<dbReference type="InterPro" id="IPR049730">
    <property type="entry name" value="SNF2/RAD54-like_C"/>
</dbReference>
<feature type="compositionally biased region" description="Basic and acidic residues" evidence="10">
    <location>
        <begin position="1"/>
        <end position="12"/>
    </location>
</feature>
<comment type="subcellular location">
    <subcellularLocation>
        <location evidence="1">Nucleus</location>
    </subcellularLocation>
</comment>
<feature type="coiled-coil region" evidence="9">
    <location>
        <begin position="127"/>
        <end position="154"/>
    </location>
</feature>
<keyword evidence="6" id="KW-0067">ATP-binding</keyword>
<feature type="compositionally biased region" description="Basic residues" evidence="10">
    <location>
        <begin position="53"/>
        <end position="62"/>
    </location>
</feature>
<dbReference type="SMART" id="SM00490">
    <property type="entry name" value="HELICc"/>
    <property type="match status" value="1"/>
</dbReference>
<dbReference type="InterPro" id="IPR044574">
    <property type="entry name" value="ARIP4-like"/>
</dbReference>
<dbReference type="Proteomes" id="UP000494165">
    <property type="component" value="Unassembled WGS sequence"/>
</dbReference>